<dbReference type="STRING" id="328396.RU93_GL002272"/>
<accession>A0A1L8QRY9</accession>
<protein>
    <recommendedName>
        <fullName evidence="5">Cell division protein SepF</fullName>
    </recommendedName>
</protein>
<comment type="similarity">
    <text evidence="5">Belongs to the SepF family.</text>
</comment>
<reference evidence="7 8" key="1">
    <citation type="submission" date="2014-12" db="EMBL/GenBank/DDBJ databases">
        <title>Draft genome sequences of 29 type strains of Enterococci.</title>
        <authorList>
            <person name="Zhong Z."/>
            <person name="Sun Z."/>
            <person name="Liu W."/>
            <person name="Zhang W."/>
            <person name="Zhang H."/>
        </authorList>
    </citation>
    <scope>NUCLEOTIDE SEQUENCE [LARGE SCALE GENOMIC DNA]</scope>
    <source>
        <strain evidence="7 8">DSM 17690</strain>
    </source>
</reference>
<dbReference type="GO" id="GO:0000917">
    <property type="term" value="P:division septum assembly"/>
    <property type="evidence" value="ECO:0007669"/>
    <property type="project" value="UniProtKB-KW"/>
</dbReference>
<keyword evidence="3 5" id="KW-0131">Cell cycle</keyword>
<gene>
    <name evidence="5" type="primary">sepF</name>
    <name evidence="7" type="ORF">RU93_GL002272</name>
</gene>
<comment type="caution">
    <text evidence="7">The sequence shown here is derived from an EMBL/GenBank/DDBJ whole genome shotgun (WGS) entry which is preliminary data.</text>
</comment>
<dbReference type="InterPro" id="IPR038594">
    <property type="entry name" value="SepF-like_sf"/>
</dbReference>
<dbReference type="InterPro" id="IPR007561">
    <property type="entry name" value="Cell_div_SepF/SepF-rel"/>
</dbReference>
<dbReference type="Proteomes" id="UP000182149">
    <property type="component" value="Unassembled WGS sequence"/>
</dbReference>
<evidence type="ECO:0000256" key="2">
    <source>
        <dbReference type="ARBA" id="ARBA00023210"/>
    </source>
</evidence>
<evidence type="ECO:0000313" key="7">
    <source>
        <dbReference type="EMBL" id="OJG10247.1"/>
    </source>
</evidence>
<keyword evidence="5" id="KW-0963">Cytoplasm</keyword>
<keyword evidence="8" id="KW-1185">Reference proteome</keyword>
<dbReference type="Pfam" id="PF04472">
    <property type="entry name" value="SepF"/>
    <property type="match status" value="1"/>
</dbReference>
<comment type="subcellular location">
    <subcellularLocation>
        <location evidence="5">Cytoplasm</location>
    </subcellularLocation>
    <text evidence="5">Localizes to the division site, in a FtsZ-dependent manner.</text>
</comment>
<dbReference type="InterPro" id="IPR023052">
    <property type="entry name" value="Cell_div_SepF"/>
</dbReference>
<dbReference type="RefSeq" id="WP_071874968.1">
    <property type="nucleotide sequence ID" value="NZ_JBHSHF010000015.1"/>
</dbReference>
<dbReference type="Gene3D" id="3.30.110.150">
    <property type="entry name" value="SepF-like protein"/>
    <property type="match status" value="1"/>
</dbReference>
<evidence type="ECO:0000256" key="4">
    <source>
        <dbReference type="ARBA" id="ARBA00044936"/>
    </source>
</evidence>
<evidence type="ECO:0000256" key="3">
    <source>
        <dbReference type="ARBA" id="ARBA00023306"/>
    </source>
</evidence>
<comment type="function">
    <text evidence="4 5">Cell division protein that is part of the divisome complex and is recruited early to the Z-ring. Probably stimulates Z-ring formation, perhaps through the cross-linking of FtsZ protofilaments. Its function overlaps with FtsA.</text>
</comment>
<dbReference type="GO" id="GO:0005737">
    <property type="term" value="C:cytoplasm"/>
    <property type="evidence" value="ECO:0007669"/>
    <property type="project" value="UniProtKB-SubCell"/>
</dbReference>
<evidence type="ECO:0000256" key="1">
    <source>
        <dbReference type="ARBA" id="ARBA00022618"/>
    </source>
</evidence>
<dbReference type="PANTHER" id="PTHR35798:SF1">
    <property type="entry name" value="CELL DIVISION PROTEIN SEPF"/>
    <property type="match status" value="1"/>
</dbReference>
<sequence length="208" mass="22849">MAKTSFLGKMGSFFGLEDDEVFEEQAFTQPPRRSKPQATSVPKPQAGSQANAATTNRTSQTKTTVNPGASASARSQVNRPSTTGRKPSKPEKKVVPMQSERSTTRSQNQANDSSNTIMVLEPRSYSEAMTIAKQIMSGKSVIVNFHLMQEPQARRIVDFLTGTVYAEDGDIKRVSNEMFLCTPKSVEIEGAAKSLMQNDMFDLNEMSL</sequence>
<feature type="compositionally biased region" description="Polar residues" evidence="6">
    <location>
        <begin position="36"/>
        <end position="85"/>
    </location>
</feature>
<dbReference type="OrthoDB" id="9815206at2"/>
<evidence type="ECO:0000256" key="5">
    <source>
        <dbReference type="HAMAP-Rule" id="MF_01197"/>
    </source>
</evidence>
<evidence type="ECO:0000313" key="8">
    <source>
        <dbReference type="Proteomes" id="UP000182149"/>
    </source>
</evidence>
<dbReference type="AlphaFoldDB" id="A0A1L8QRY9"/>
<dbReference type="HAMAP" id="MF_01197">
    <property type="entry name" value="SepF"/>
    <property type="match status" value="1"/>
</dbReference>
<keyword evidence="1 5" id="KW-0132">Cell division</keyword>
<feature type="region of interest" description="Disordered" evidence="6">
    <location>
        <begin position="21"/>
        <end position="116"/>
    </location>
</feature>
<dbReference type="EMBL" id="JXKD01000009">
    <property type="protein sequence ID" value="OJG10247.1"/>
    <property type="molecule type" value="Genomic_DNA"/>
</dbReference>
<feature type="compositionally biased region" description="Polar residues" evidence="6">
    <location>
        <begin position="99"/>
        <end position="116"/>
    </location>
</feature>
<organism evidence="7 8">
    <name type="scientific">Enterococcus aquimarinus</name>
    <dbReference type="NCBI Taxonomy" id="328396"/>
    <lineage>
        <taxon>Bacteria</taxon>
        <taxon>Bacillati</taxon>
        <taxon>Bacillota</taxon>
        <taxon>Bacilli</taxon>
        <taxon>Lactobacillales</taxon>
        <taxon>Enterococcaceae</taxon>
        <taxon>Enterococcus</taxon>
    </lineage>
</organism>
<evidence type="ECO:0000256" key="6">
    <source>
        <dbReference type="SAM" id="MobiDB-lite"/>
    </source>
</evidence>
<dbReference type="PANTHER" id="PTHR35798">
    <property type="entry name" value="CELL DIVISION PROTEIN SEPF"/>
    <property type="match status" value="1"/>
</dbReference>
<proteinExistence type="inferred from homology"/>
<keyword evidence="2 5" id="KW-0717">Septation</keyword>
<name>A0A1L8QRY9_9ENTE</name>
<dbReference type="GO" id="GO:0043093">
    <property type="term" value="P:FtsZ-dependent cytokinesis"/>
    <property type="evidence" value="ECO:0007669"/>
    <property type="project" value="UniProtKB-UniRule"/>
</dbReference>
<comment type="subunit">
    <text evidence="5">Homodimer. Interacts with FtsZ.</text>
</comment>